<dbReference type="PROSITE" id="PS50931">
    <property type="entry name" value="HTH_LYSR"/>
    <property type="match status" value="1"/>
</dbReference>
<dbReference type="InterPro" id="IPR000847">
    <property type="entry name" value="LysR_HTH_N"/>
</dbReference>
<comment type="caution">
    <text evidence="6">The sequence shown here is derived from an EMBL/GenBank/DDBJ whole genome shotgun (WGS) entry which is preliminary data.</text>
</comment>
<dbReference type="AlphaFoldDB" id="A0A923G3K3"/>
<dbReference type="Proteomes" id="UP000599879">
    <property type="component" value="Unassembled WGS sequence"/>
</dbReference>
<dbReference type="InterPro" id="IPR036390">
    <property type="entry name" value="WH_DNA-bd_sf"/>
</dbReference>
<dbReference type="GO" id="GO:0006351">
    <property type="term" value="P:DNA-templated transcription"/>
    <property type="evidence" value="ECO:0007669"/>
    <property type="project" value="TreeGrafter"/>
</dbReference>
<dbReference type="FunFam" id="1.10.10.10:FF:000001">
    <property type="entry name" value="LysR family transcriptional regulator"/>
    <property type="match status" value="1"/>
</dbReference>
<evidence type="ECO:0000256" key="1">
    <source>
        <dbReference type="ARBA" id="ARBA00009437"/>
    </source>
</evidence>
<dbReference type="EMBL" id="JABWRE010000025">
    <property type="protein sequence ID" value="MBC3443549.1"/>
    <property type="molecule type" value="Genomic_DNA"/>
</dbReference>
<name>A0A923G3K3_9PSED</name>
<dbReference type="GO" id="GO:0003700">
    <property type="term" value="F:DNA-binding transcription factor activity"/>
    <property type="evidence" value="ECO:0007669"/>
    <property type="project" value="InterPro"/>
</dbReference>
<feature type="domain" description="HTH lysR-type" evidence="5">
    <location>
        <begin position="5"/>
        <end position="62"/>
    </location>
</feature>
<evidence type="ECO:0000313" key="6">
    <source>
        <dbReference type="EMBL" id="MBC3443549.1"/>
    </source>
</evidence>
<protein>
    <submittedName>
        <fullName evidence="6">LysR family transcriptional regulator</fullName>
    </submittedName>
</protein>
<dbReference type="CDD" id="cd08432">
    <property type="entry name" value="PBP2_GcdR_TrpI_HvrB_AmpR_like"/>
    <property type="match status" value="1"/>
</dbReference>
<evidence type="ECO:0000256" key="2">
    <source>
        <dbReference type="ARBA" id="ARBA00023015"/>
    </source>
</evidence>
<keyword evidence="4" id="KW-0804">Transcription</keyword>
<dbReference type="RefSeq" id="WP_186557220.1">
    <property type="nucleotide sequence ID" value="NZ_JABWRE020000001.1"/>
</dbReference>
<keyword evidence="2" id="KW-0805">Transcription regulation</keyword>
<keyword evidence="3" id="KW-0238">DNA-binding</keyword>
<dbReference type="Pfam" id="PF03466">
    <property type="entry name" value="LysR_substrate"/>
    <property type="match status" value="1"/>
</dbReference>
<dbReference type="SUPFAM" id="SSF53850">
    <property type="entry name" value="Periplasmic binding protein-like II"/>
    <property type="match status" value="1"/>
</dbReference>
<dbReference type="PRINTS" id="PR00039">
    <property type="entry name" value="HTHLYSR"/>
</dbReference>
<dbReference type="Gene3D" id="1.10.10.10">
    <property type="entry name" value="Winged helix-like DNA-binding domain superfamily/Winged helix DNA-binding domain"/>
    <property type="match status" value="1"/>
</dbReference>
<dbReference type="InterPro" id="IPR036388">
    <property type="entry name" value="WH-like_DNA-bd_sf"/>
</dbReference>
<dbReference type="GO" id="GO:0043565">
    <property type="term" value="F:sequence-specific DNA binding"/>
    <property type="evidence" value="ECO:0007669"/>
    <property type="project" value="TreeGrafter"/>
</dbReference>
<dbReference type="InterPro" id="IPR058163">
    <property type="entry name" value="LysR-type_TF_proteobact-type"/>
</dbReference>
<dbReference type="Pfam" id="PF00126">
    <property type="entry name" value="HTH_1"/>
    <property type="match status" value="1"/>
</dbReference>
<reference evidence="6" key="2">
    <citation type="submission" date="2020-07" db="EMBL/GenBank/DDBJ databases">
        <authorList>
            <person name="Lood C."/>
            <person name="Girard L."/>
        </authorList>
    </citation>
    <scope>NUCLEOTIDE SEQUENCE</scope>
    <source>
        <strain evidence="6">SWRI10</strain>
    </source>
</reference>
<evidence type="ECO:0000313" key="7">
    <source>
        <dbReference type="EMBL" id="MBV4536748.1"/>
    </source>
</evidence>
<dbReference type="EMBL" id="JABWRE020000001">
    <property type="protein sequence ID" value="MBV4536748.1"/>
    <property type="molecule type" value="Genomic_DNA"/>
</dbReference>
<accession>A0A923G3K3</accession>
<evidence type="ECO:0000259" key="5">
    <source>
        <dbReference type="PROSITE" id="PS50931"/>
    </source>
</evidence>
<comment type="similarity">
    <text evidence="1">Belongs to the LysR transcriptional regulatory family.</text>
</comment>
<organism evidence="6">
    <name type="scientific">Pseudomonas urmiensis</name>
    <dbReference type="NCBI Taxonomy" id="2745493"/>
    <lineage>
        <taxon>Bacteria</taxon>
        <taxon>Pseudomonadati</taxon>
        <taxon>Pseudomonadota</taxon>
        <taxon>Gammaproteobacteria</taxon>
        <taxon>Pseudomonadales</taxon>
        <taxon>Pseudomonadaceae</taxon>
        <taxon>Pseudomonas</taxon>
    </lineage>
</organism>
<dbReference type="PANTHER" id="PTHR30537:SF26">
    <property type="entry name" value="GLYCINE CLEAVAGE SYSTEM TRANSCRIPTIONAL ACTIVATOR"/>
    <property type="match status" value="1"/>
</dbReference>
<dbReference type="PANTHER" id="PTHR30537">
    <property type="entry name" value="HTH-TYPE TRANSCRIPTIONAL REGULATOR"/>
    <property type="match status" value="1"/>
</dbReference>
<proteinExistence type="inferred from homology"/>
<dbReference type="InterPro" id="IPR005119">
    <property type="entry name" value="LysR_subst-bd"/>
</dbReference>
<reference evidence="6" key="1">
    <citation type="journal article" date="2020" name="Microorganisms">
        <title>Reliable Identification of Environmental Pseudomonas Isolates Using the rpoD Gene.</title>
        <authorList>
            <consortium name="The Broad Institute Genome Sequencing Platform"/>
            <person name="Girard L."/>
            <person name="Lood C."/>
            <person name="Rokni-Zadeh H."/>
            <person name="van Noort V."/>
            <person name="Lavigne R."/>
            <person name="De Mot R."/>
        </authorList>
    </citation>
    <scope>NUCLEOTIDE SEQUENCE</scope>
    <source>
        <strain evidence="6">SWRI10</strain>
    </source>
</reference>
<reference evidence="7" key="3">
    <citation type="submission" date="2021-06" db="EMBL/GenBank/DDBJ databases">
        <title>Updating the genus Pseudomonas: Description of 43 new species and partition of the Pseudomonas putida group.</title>
        <authorList>
            <person name="Girard L."/>
            <person name="Lood C."/>
            <person name="Vandamme P."/>
            <person name="Rokni-Zadeh H."/>
            <person name="Van Noort V."/>
            <person name="Hofte M."/>
            <person name="Lavigne R."/>
            <person name="De Mot R."/>
        </authorList>
    </citation>
    <scope>NUCLEOTIDE SEQUENCE</scope>
    <source>
        <strain evidence="7">SWRI10</strain>
    </source>
</reference>
<dbReference type="Gene3D" id="3.40.190.10">
    <property type="entry name" value="Periplasmic binding protein-like II"/>
    <property type="match status" value="2"/>
</dbReference>
<gene>
    <name evidence="7" type="ORF">HU737_012210</name>
    <name evidence="6" type="ORF">HU737_22890</name>
</gene>
<evidence type="ECO:0000256" key="4">
    <source>
        <dbReference type="ARBA" id="ARBA00023163"/>
    </source>
</evidence>
<evidence type="ECO:0000256" key="3">
    <source>
        <dbReference type="ARBA" id="ARBA00023125"/>
    </source>
</evidence>
<sequence length="302" mass="32656">MGAVLPLLALRAFTETARLGSLKAAAHRLGVTPGAISQQIRQLEDRLGATLLLRSRQGVQLTEAGARLHPGLLRGFGQIENALAELEAMTAEQTLTVSTVPSFASCWLVPRLADFSARHPGIEVRVEATAQLVDLHHERVDIALRHGLGHYPGLESIALLAPVLLPVASPALLGKGPAIQSPADCLHYPLLQDSDRADWALWLQAHGVEPDSRVRRGPSFDEDLLLLRAAAMGQGIALVQDNHAQEELQSGRLVVVLDLPWPARFAYYAVARPNALQRAPVSAFIDWLRHQANLASPVLPTV</sequence>
<dbReference type="SUPFAM" id="SSF46785">
    <property type="entry name" value="Winged helix' DNA-binding domain"/>
    <property type="match status" value="1"/>
</dbReference>